<dbReference type="AlphaFoldDB" id="A0A1L5NWV0"/>
<evidence type="ECO:0000313" key="2">
    <source>
        <dbReference type="Proteomes" id="UP000184749"/>
    </source>
</evidence>
<keyword evidence="1" id="KW-0614">Plasmid</keyword>
<reference evidence="1 2" key="1">
    <citation type="submission" date="2016-09" db="EMBL/GenBank/DDBJ databases">
        <title>The complete genome sequences of Rhizobium gallicum, symbiovars gallicum and phaseoli, symbionts associated to common bean (Phaseolus vulgaris).</title>
        <authorList>
            <person name="Bustos P."/>
            <person name="Santamaria R.I."/>
            <person name="Perez-Carrascal O.M."/>
            <person name="Juarez S."/>
            <person name="Lozano L."/>
            <person name="Martinez-Flores I."/>
            <person name="Martinez-Romero E."/>
            <person name="Cevallos M."/>
            <person name="Romero D."/>
            <person name="Davila G."/>
            <person name="Gonzalez V."/>
        </authorList>
    </citation>
    <scope>NUCLEOTIDE SEQUENCE [LARGE SCALE GENOMIC DNA]</scope>
    <source>
        <strain evidence="1 2">IE4872</strain>
        <plasmid evidence="2">prgalie4872d</plasmid>
    </source>
</reference>
<dbReference type="Proteomes" id="UP000184749">
    <property type="component" value="Plasmid pRgalIE4872d"/>
</dbReference>
<organism evidence="1 2">
    <name type="scientific">Rhizobium gallicum</name>
    <dbReference type="NCBI Taxonomy" id="56730"/>
    <lineage>
        <taxon>Bacteria</taxon>
        <taxon>Pseudomonadati</taxon>
        <taxon>Pseudomonadota</taxon>
        <taxon>Alphaproteobacteria</taxon>
        <taxon>Hyphomicrobiales</taxon>
        <taxon>Rhizobiaceae</taxon>
        <taxon>Rhizobium/Agrobacterium group</taxon>
        <taxon>Rhizobium</taxon>
    </lineage>
</organism>
<protein>
    <submittedName>
        <fullName evidence="1">Uncharacterized protein</fullName>
    </submittedName>
</protein>
<dbReference type="EMBL" id="CP017105">
    <property type="protein sequence ID" value="APO72346.1"/>
    <property type="molecule type" value="Genomic_DNA"/>
</dbReference>
<accession>A0A1L5NWV0</accession>
<name>A0A1L5NWV0_9HYPH</name>
<geneLocation type="plasmid" evidence="2">
    <name>prgalie4872d</name>
</geneLocation>
<gene>
    <name evidence="1" type="ORF">IE4872_PD01829</name>
</gene>
<sequence length="80" mass="9117">MSRPKLSLSIMWSLRNKRLSRSDADAPRSKFGSKRGGVARLCEPAYGVGIEQEFSKYLIEIQNRLKKAPQPLVRTRLLTN</sequence>
<evidence type="ECO:0000313" key="1">
    <source>
        <dbReference type="EMBL" id="APO72346.1"/>
    </source>
</evidence>
<proteinExistence type="predicted"/>